<feature type="domain" description="Tyr recombinase" evidence="6">
    <location>
        <begin position="213"/>
        <end position="399"/>
    </location>
</feature>
<evidence type="ECO:0000313" key="8">
    <source>
        <dbReference type="EMBL" id="RHB33376.1"/>
    </source>
</evidence>
<dbReference type="InterPro" id="IPR025269">
    <property type="entry name" value="SAM-like_dom"/>
</dbReference>
<name>A0A413VIH6_9BACE</name>
<dbReference type="InterPro" id="IPR050090">
    <property type="entry name" value="Tyrosine_recombinase_XerCD"/>
</dbReference>
<evidence type="ECO:0000256" key="2">
    <source>
        <dbReference type="ARBA" id="ARBA00022908"/>
    </source>
</evidence>
<dbReference type="AlphaFoldDB" id="A0A413VIH6"/>
<dbReference type="GO" id="GO:0015074">
    <property type="term" value="P:DNA integration"/>
    <property type="evidence" value="ECO:0007669"/>
    <property type="project" value="UniProtKB-KW"/>
</dbReference>
<dbReference type="InterPro" id="IPR002104">
    <property type="entry name" value="Integrase_catalytic"/>
</dbReference>
<dbReference type="InterPro" id="IPR013762">
    <property type="entry name" value="Integrase-like_cat_sf"/>
</dbReference>
<dbReference type="PROSITE" id="PS51900">
    <property type="entry name" value="CB"/>
    <property type="match status" value="1"/>
</dbReference>
<dbReference type="GO" id="GO:0006310">
    <property type="term" value="P:DNA recombination"/>
    <property type="evidence" value="ECO:0007669"/>
    <property type="project" value="UniProtKB-KW"/>
</dbReference>
<dbReference type="Gene3D" id="1.10.150.130">
    <property type="match status" value="1"/>
</dbReference>
<dbReference type="Proteomes" id="UP000284379">
    <property type="component" value="Unassembled WGS sequence"/>
</dbReference>
<reference evidence="8 9" key="1">
    <citation type="submission" date="2018-08" db="EMBL/GenBank/DDBJ databases">
        <title>A genome reference for cultivated species of the human gut microbiota.</title>
        <authorList>
            <person name="Zou Y."/>
            <person name="Xue W."/>
            <person name="Luo G."/>
        </authorList>
    </citation>
    <scope>NUCLEOTIDE SEQUENCE [LARGE SCALE GENOMIC DNA]</scope>
    <source>
        <strain evidence="8 9">AM40-30BH</strain>
    </source>
</reference>
<keyword evidence="3 5" id="KW-0238">DNA-binding</keyword>
<dbReference type="Gene3D" id="1.10.443.10">
    <property type="entry name" value="Intergrase catalytic core"/>
    <property type="match status" value="1"/>
</dbReference>
<evidence type="ECO:0000259" key="7">
    <source>
        <dbReference type="PROSITE" id="PS51900"/>
    </source>
</evidence>
<dbReference type="Pfam" id="PF13102">
    <property type="entry name" value="Phage_int_SAM_5"/>
    <property type="match status" value="1"/>
</dbReference>
<sequence length="403" mass="47067">MTTIKARLNCSRLGSDGTYPLVIRIIHERVKREVYTSYRLRPEEFEVCSEKAITKSRVKEKVSYIREVNECINYIKEELKGIRDSLECRGEYTTPEIVHAYKNRNDMGCFFTYAGGRINELMILGREGTAANYRSAINAFEHYLGNSDLSMNDLTPKMIEAFIDSQTRQGNSPNTAAFYVKQLRAIYNKAYDEGYIRSAHNPFHRIKLKGCKTPKRAITKKEINRICRVNLDGRHRHLELSRDLFMFSLYTRGMAFVDMCYLKKENIHGNMLVYRRRKTGQWLQIRIEAPLKELLRKYYNAESQYLLPMLRGGDSYKDYRYIQRRLNKRIREIGDLLEFNFPLTFYVARHTWATLAHESGVAMSVISEGMGHGSEKTTRIYLAGLSHQVIDKANRAVINSWRL</sequence>
<evidence type="ECO:0000256" key="3">
    <source>
        <dbReference type="ARBA" id="ARBA00023125"/>
    </source>
</evidence>
<keyword evidence="2" id="KW-0229">DNA integration</keyword>
<comment type="caution">
    <text evidence="8">The sequence shown here is derived from an EMBL/GenBank/DDBJ whole genome shotgun (WGS) entry which is preliminary data.</text>
</comment>
<organism evidence="8 9">
    <name type="scientific">Bacteroides nordii</name>
    <dbReference type="NCBI Taxonomy" id="291645"/>
    <lineage>
        <taxon>Bacteria</taxon>
        <taxon>Pseudomonadati</taxon>
        <taxon>Bacteroidota</taxon>
        <taxon>Bacteroidia</taxon>
        <taxon>Bacteroidales</taxon>
        <taxon>Bacteroidaceae</taxon>
        <taxon>Bacteroides</taxon>
    </lineage>
</organism>
<dbReference type="PROSITE" id="PS51898">
    <property type="entry name" value="TYR_RECOMBINASE"/>
    <property type="match status" value="1"/>
</dbReference>
<comment type="similarity">
    <text evidence="1">Belongs to the 'phage' integrase family.</text>
</comment>
<dbReference type="PANTHER" id="PTHR30349">
    <property type="entry name" value="PHAGE INTEGRASE-RELATED"/>
    <property type="match status" value="1"/>
</dbReference>
<evidence type="ECO:0000256" key="5">
    <source>
        <dbReference type="PROSITE-ProRule" id="PRU01248"/>
    </source>
</evidence>
<dbReference type="RefSeq" id="WP_122201991.1">
    <property type="nucleotide sequence ID" value="NZ_JADOZI010000396.1"/>
</dbReference>
<dbReference type="SUPFAM" id="SSF56349">
    <property type="entry name" value="DNA breaking-rejoining enzymes"/>
    <property type="match status" value="1"/>
</dbReference>
<dbReference type="GO" id="GO:0003677">
    <property type="term" value="F:DNA binding"/>
    <property type="evidence" value="ECO:0007669"/>
    <property type="project" value="UniProtKB-UniRule"/>
</dbReference>
<evidence type="ECO:0000256" key="1">
    <source>
        <dbReference type="ARBA" id="ARBA00008857"/>
    </source>
</evidence>
<feature type="domain" description="Core-binding (CB)" evidence="7">
    <location>
        <begin position="113"/>
        <end position="191"/>
    </location>
</feature>
<dbReference type="InterPro" id="IPR010998">
    <property type="entry name" value="Integrase_recombinase_N"/>
</dbReference>
<dbReference type="Pfam" id="PF17293">
    <property type="entry name" value="Arm-DNA-bind_5"/>
    <property type="match status" value="1"/>
</dbReference>
<protein>
    <submittedName>
        <fullName evidence="8">Site-specific integrase</fullName>
    </submittedName>
</protein>
<dbReference type="InterPro" id="IPR035386">
    <property type="entry name" value="Arm-DNA-bind_5"/>
</dbReference>
<dbReference type="InterPro" id="IPR044068">
    <property type="entry name" value="CB"/>
</dbReference>
<dbReference type="EMBL" id="QSGO01000016">
    <property type="protein sequence ID" value="RHB33376.1"/>
    <property type="molecule type" value="Genomic_DNA"/>
</dbReference>
<evidence type="ECO:0000259" key="6">
    <source>
        <dbReference type="PROSITE" id="PS51898"/>
    </source>
</evidence>
<evidence type="ECO:0000256" key="4">
    <source>
        <dbReference type="ARBA" id="ARBA00023172"/>
    </source>
</evidence>
<proteinExistence type="inferred from homology"/>
<gene>
    <name evidence="8" type="ORF">DW888_16095</name>
</gene>
<accession>A0A413VIH6</accession>
<keyword evidence="4" id="KW-0233">DNA recombination</keyword>
<dbReference type="PANTHER" id="PTHR30349:SF64">
    <property type="entry name" value="PROPHAGE INTEGRASE INTD-RELATED"/>
    <property type="match status" value="1"/>
</dbReference>
<dbReference type="Pfam" id="PF00589">
    <property type="entry name" value="Phage_integrase"/>
    <property type="match status" value="1"/>
</dbReference>
<dbReference type="InterPro" id="IPR011010">
    <property type="entry name" value="DNA_brk_join_enz"/>
</dbReference>
<evidence type="ECO:0000313" key="9">
    <source>
        <dbReference type="Proteomes" id="UP000284379"/>
    </source>
</evidence>